<evidence type="ECO:0000313" key="5">
    <source>
        <dbReference type="Proteomes" id="UP000030755"/>
    </source>
</evidence>
<dbReference type="Proteomes" id="UP000030755">
    <property type="component" value="Unassembled WGS sequence"/>
</dbReference>
<dbReference type="SUPFAM" id="SSF52058">
    <property type="entry name" value="L domain-like"/>
    <property type="match status" value="1"/>
</dbReference>
<dbReference type="InterPro" id="IPR032675">
    <property type="entry name" value="LRR_dom_sf"/>
</dbReference>
<dbReference type="PANTHER" id="PTHR47566">
    <property type="match status" value="1"/>
</dbReference>
<dbReference type="STRING" id="988480.A0A075AQZ7"/>
<dbReference type="AlphaFoldDB" id="A0A075AQZ7"/>
<dbReference type="GO" id="GO:0035591">
    <property type="term" value="F:signaling adaptor activity"/>
    <property type="evidence" value="ECO:0007669"/>
    <property type="project" value="TreeGrafter"/>
</dbReference>
<dbReference type="PROSITE" id="PS51450">
    <property type="entry name" value="LRR"/>
    <property type="match status" value="2"/>
</dbReference>
<dbReference type="InterPro" id="IPR052574">
    <property type="entry name" value="CDIRP"/>
</dbReference>
<sequence>MFKEINRIENLYGNQSLEDLNLANNKIRIIGLALSNLSLNYLNIAGNPIASFYDLFHINSKSLILFDSMYAQNSLFEVPNSMSLLTYYLNLSRIDGIVMNEQNRKILSNVIKQRLTYFRTKVETIKRDKEIFKVLWFLNIKKLIELQGRKFLSLPRLSDQLQDFESNISSSIQFWNALKLKVNKYYDCLIRLNQIEYQSGGRYQFCFETDYKNFKYVSLDNTKINCCYKIVITGSKPENDTTVGFIEGSLDELLIHIENLSGLYNLEVLNIVKWTMPVVNHECWILIFDKYLNPLYLLHTDTNEDDHELKDLVEAAYQRNLTRLCDKATFKDDNYKNKKQKERDLEHLQSYVNIKDAALNLAGFEGTLNIKDPLPNLKALNLQFNHLSGLVIQRELINITHLNIDYCFLASFDSIVNLPMLKELSAKFNKISSWNRICKVIKVIKQLQTLDLRFNPIALSSEYPYALTSSMKQLKKLDGKDFKRNNFCVGNFISSPILPMQEFILDFSDKCSPTSFNGVNHLKSFMTDSPIRPSIINTMKILILDNVGHLDLFQAIVLPSVERLSLCGNWIQDPSFIYSLTPNLECLHLDNNQIKEVGPISHLKKLWSLSLANNDISLSKWGISPLKRLNLSFNKVQNLDWIARIETLQELCNIFLETA</sequence>
<evidence type="ECO:0000313" key="6">
    <source>
        <dbReference type="Proteomes" id="UP000281549"/>
    </source>
</evidence>
<dbReference type="InterPro" id="IPR001611">
    <property type="entry name" value="Leu-rich_rpt"/>
</dbReference>
<dbReference type="Proteomes" id="UP000281549">
    <property type="component" value="Unassembled WGS sequence"/>
</dbReference>
<accession>A0A075AQZ7</accession>
<evidence type="ECO:0000256" key="2">
    <source>
        <dbReference type="ARBA" id="ARBA00022737"/>
    </source>
</evidence>
<protein>
    <submittedName>
        <fullName evidence="4">RNI-like protein</fullName>
    </submittedName>
</protein>
<keyword evidence="5" id="KW-1185">Reference proteome</keyword>
<proteinExistence type="predicted"/>
<evidence type="ECO:0000256" key="1">
    <source>
        <dbReference type="ARBA" id="ARBA00022614"/>
    </source>
</evidence>
<reference evidence="4" key="3">
    <citation type="submission" date="2018-08" db="EMBL/GenBank/DDBJ databases">
        <title>Leveraging single-cell genomics to expand the Fungal Tree of Life.</title>
        <authorList>
            <consortium name="DOE Joint Genome Institute"/>
            <person name="Ahrendt S.R."/>
            <person name="Quandt C.A."/>
            <person name="Ciobanu D."/>
            <person name="Clum A."/>
            <person name="Salamov A."/>
            <person name="Andreopoulos B."/>
            <person name="Cheng J.-F."/>
            <person name="Woyke T."/>
            <person name="Pelin A."/>
            <person name="Henrissat B."/>
            <person name="Reynolds N."/>
            <person name="Benny G.L."/>
            <person name="Smith M.E."/>
            <person name="James T.Y."/>
            <person name="Grigoriev I.V."/>
        </authorList>
    </citation>
    <scope>NUCLEOTIDE SEQUENCE</scope>
    <source>
        <strain evidence="4">CSF55</strain>
    </source>
</reference>
<reference evidence="6" key="2">
    <citation type="journal article" date="2018" name="Nat. Microbiol.">
        <title>Leveraging single-cell genomics to expand the fungal tree of life.</title>
        <authorList>
            <person name="Ahrendt S.R."/>
            <person name="Quandt C.A."/>
            <person name="Ciobanu D."/>
            <person name="Clum A."/>
            <person name="Salamov A."/>
            <person name="Andreopoulos B."/>
            <person name="Cheng J.F."/>
            <person name="Woyke T."/>
            <person name="Pelin A."/>
            <person name="Henrissat B."/>
            <person name="Reynolds N.K."/>
            <person name="Benny G.L."/>
            <person name="Smith M.E."/>
            <person name="James T.Y."/>
            <person name="Grigoriev I.V."/>
        </authorList>
    </citation>
    <scope>NUCLEOTIDE SEQUENCE [LARGE SCALE GENOMIC DNA]</scope>
    <source>
        <strain evidence="6">CSF55</strain>
    </source>
</reference>
<dbReference type="EMBL" id="ML004906">
    <property type="protein sequence ID" value="RKP22181.1"/>
    <property type="molecule type" value="Genomic_DNA"/>
</dbReference>
<dbReference type="EMBL" id="KE561324">
    <property type="protein sequence ID" value="EPZ31002.1"/>
    <property type="molecule type" value="Genomic_DNA"/>
</dbReference>
<reference evidence="3 5" key="1">
    <citation type="journal article" date="2013" name="Curr. Biol.">
        <title>Shared signatures of parasitism and phylogenomics unite Cryptomycota and microsporidia.</title>
        <authorList>
            <person name="James T.Y."/>
            <person name="Pelin A."/>
            <person name="Bonen L."/>
            <person name="Ahrendt S."/>
            <person name="Sain D."/>
            <person name="Corradi N."/>
            <person name="Stajich J.E."/>
        </authorList>
    </citation>
    <scope>NUCLEOTIDE SEQUENCE [LARGE SCALE GENOMIC DNA]</scope>
    <source>
        <strain evidence="3">CSF55</strain>
        <strain evidence="3">CSF55</strain>
    </source>
</reference>
<dbReference type="Pfam" id="PF12799">
    <property type="entry name" value="LRR_4"/>
    <property type="match status" value="1"/>
</dbReference>
<dbReference type="OrthoDB" id="7451790at2759"/>
<keyword evidence="2" id="KW-0677">Repeat</keyword>
<dbReference type="PANTHER" id="PTHR47566:SF1">
    <property type="entry name" value="PROTEIN NUD1"/>
    <property type="match status" value="1"/>
</dbReference>
<dbReference type="InterPro" id="IPR025875">
    <property type="entry name" value="Leu-rich_rpt_4"/>
</dbReference>
<name>A0A075AQZ7_ROZAC</name>
<organism evidence="3 5">
    <name type="scientific">Rozella allomycis (strain CSF55)</name>
    <dbReference type="NCBI Taxonomy" id="988480"/>
    <lineage>
        <taxon>Eukaryota</taxon>
        <taxon>Fungi</taxon>
        <taxon>Fungi incertae sedis</taxon>
        <taxon>Cryptomycota</taxon>
        <taxon>Cryptomycota incertae sedis</taxon>
        <taxon>Rozella</taxon>
    </lineage>
</organism>
<evidence type="ECO:0000313" key="4">
    <source>
        <dbReference type="EMBL" id="RKP22181.1"/>
    </source>
</evidence>
<evidence type="ECO:0000313" key="3">
    <source>
        <dbReference type="EMBL" id="EPZ31002.1"/>
    </source>
</evidence>
<dbReference type="HOGENOM" id="CLU_416278_0_0_1"/>
<keyword evidence="1" id="KW-0433">Leucine-rich repeat</keyword>
<dbReference type="Gene3D" id="3.80.10.10">
    <property type="entry name" value="Ribonuclease Inhibitor"/>
    <property type="match status" value="3"/>
</dbReference>
<gene>
    <name evidence="3" type="ORF">O9G_001476</name>
    <name evidence="4" type="ORF">ROZALSC1DRAFT_26425</name>
</gene>